<gene>
    <name evidence="2" type="ORF">FIBSPDRAFT_893094</name>
</gene>
<reference evidence="2 3" key="1">
    <citation type="journal article" date="2016" name="Mol. Biol. Evol.">
        <title>Comparative Genomics of Early-Diverging Mushroom-Forming Fungi Provides Insights into the Origins of Lignocellulose Decay Capabilities.</title>
        <authorList>
            <person name="Nagy L.G."/>
            <person name="Riley R."/>
            <person name="Tritt A."/>
            <person name="Adam C."/>
            <person name="Daum C."/>
            <person name="Floudas D."/>
            <person name="Sun H."/>
            <person name="Yadav J.S."/>
            <person name="Pangilinan J."/>
            <person name="Larsson K.H."/>
            <person name="Matsuura K."/>
            <person name="Barry K."/>
            <person name="Labutti K."/>
            <person name="Kuo R."/>
            <person name="Ohm R.A."/>
            <person name="Bhattacharya S.S."/>
            <person name="Shirouzu T."/>
            <person name="Yoshinaga Y."/>
            <person name="Martin F.M."/>
            <person name="Grigoriev I.V."/>
            <person name="Hibbett D.S."/>
        </authorList>
    </citation>
    <scope>NUCLEOTIDE SEQUENCE [LARGE SCALE GENOMIC DNA]</scope>
    <source>
        <strain evidence="2 3">CBS 109695</strain>
    </source>
</reference>
<evidence type="ECO:0000313" key="3">
    <source>
        <dbReference type="Proteomes" id="UP000076532"/>
    </source>
</evidence>
<evidence type="ECO:0000256" key="1">
    <source>
        <dbReference type="SAM" id="MobiDB-lite"/>
    </source>
</evidence>
<dbReference type="OrthoDB" id="3210866at2759"/>
<feature type="region of interest" description="Disordered" evidence="1">
    <location>
        <begin position="77"/>
        <end position="96"/>
    </location>
</feature>
<dbReference type="STRING" id="436010.A0A166HI32"/>
<keyword evidence="3" id="KW-1185">Reference proteome</keyword>
<dbReference type="EMBL" id="KV417568">
    <property type="protein sequence ID" value="KZP18879.1"/>
    <property type="molecule type" value="Genomic_DNA"/>
</dbReference>
<proteinExistence type="predicted"/>
<dbReference type="Proteomes" id="UP000076532">
    <property type="component" value="Unassembled WGS sequence"/>
</dbReference>
<name>A0A166HI32_9AGAM</name>
<dbReference type="AlphaFoldDB" id="A0A166HI32"/>
<organism evidence="2 3">
    <name type="scientific">Athelia psychrophila</name>
    <dbReference type="NCBI Taxonomy" id="1759441"/>
    <lineage>
        <taxon>Eukaryota</taxon>
        <taxon>Fungi</taxon>
        <taxon>Dikarya</taxon>
        <taxon>Basidiomycota</taxon>
        <taxon>Agaricomycotina</taxon>
        <taxon>Agaricomycetes</taxon>
        <taxon>Agaricomycetidae</taxon>
        <taxon>Atheliales</taxon>
        <taxon>Atheliaceae</taxon>
        <taxon>Athelia</taxon>
    </lineage>
</organism>
<accession>A0A166HI32</accession>
<evidence type="ECO:0008006" key="4">
    <source>
        <dbReference type="Google" id="ProtNLM"/>
    </source>
</evidence>
<evidence type="ECO:0000313" key="2">
    <source>
        <dbReference type="EMBL" id="KZP18879.1"/>
    </source>
</evidence>
<sequence>MVKFEVLTLPIIGQTLWAGEEITTENLELKKDITKKILQGYLKGFNLGTSGNQDILIQRLHSYANDKEQCIEQFKPSQSRIPGGATGSHVDKQSSKRIQETFGDSGTTIAEYPSKRAVLTMASIPSSQPGRHVKEMKGWASTILALSRTAELRLLCPSDGADLVGLSDLVAPTGSAAGMEDPKSNMTIRVMSRSLHQVEDKFDRLVDAILKLSEASCFSQPSAMAVKSVAPYVCPPPAEHITLAEHIAGQGIPVRYWDKLYTKRAGSRCMLGAACVLLGEIGSSSLRNTPPSPHQSPSGNATPMWTVHLKYQAILDRLRNKRQANERDLGTEMFVYKRDRDVTTQWRALLDADESIRVHWLAMQDESKQMQDKVVASFLPAQRVASRAATMGKDIEDTRDGARLEITEITDHGKKDGRWDVICGARTMPLDVLDDLHHSTDAGKSSSAKDL</sequence>
<protein>
    <recommendedName>
        <fullName evidence="4">SAP domain-containing protein</fullName>
    </recommendedName>
</protein>